<evidence type="ECO:0000256" key="4">
    <source>
        <dbReference type="ARBA" id="ARBA00022824"/>
    </source>
</evidence>
<dbReference type="HAMAP" id="MF_03230">
    <property type="entry name" value="FITM2"/>
    <property type="match status" value="1"/>
</dbReference>
<sequence length="350" mass="40599">MGESKPEMKGTKPTTNQSSVKEILIIMVMHICKKSIFFDTNLKVALYLGSLFLISLIADFFAIPKGYLARSDNLLNQYFVKFAWGWNLLLLVPYTMLTSFVYCCGDKEKIVKQHAIRIIIATLFWWIWTTSFDLIESTFGRCSMKGELYNAKRKCLKDGYYWNGLDISGHCFILVYGSLVLIEETRSIINWDSIKDSIRLEDHQRITKSNAENTNILKNLSPQQFQILKFSYEKFTPYIRGIFIGITLLQILWDVMLVGTMVYHHIMIEKFLGGSVAILTWFFTYRFWYTSPKFLPRLPAEGIFRYNKPKSPPLVTRKRTGSIINGQPTFMGRPLRTETATSDNKEEIAR</sequence>
<gene>
    <name evidence="9" type="ORF">QE152_g8426</name>
</gene>
<keyword evidence="2 8" id="KW-0812">Transmembrane</keyword>
<dbReference type="InterPro" id="IPR019388">
    <property type="entry name" value="FIT"/>
</dbReference>
<dbReference type="GO" id="GO:0010945">
    <property type="term" value="F:coenzyme A diphosphatase activity"/>
    <property type="evidence" value="ECO:0007669"/>
    <property type="project" value="InterPro"/>
</dbReference>
<feature type="transmembrane region" description="Helical" evidence="8">
    <location>
        <begin position="83"/>
        <end position="103"/>
    </location>
</feature>
<feature type="transmembrane region" description="Helical" evidence="8">
    <location>
        <begin position="271"/>
        <end position="289"/>
    </location>
</feature>
<feature type="transmembrane region" description="Helical" evidence="8">
    <location>
        <begin position="160"/>
        <end position="182"/>
    </location>
</feature>
<evidence type="ECO:0000256" key="5">
    <source>
        <dbReference type="ARBA" id="ARBA00022989"/>
    </source>
</evidence>
<dbReference type="Pfam" id="PF10261">
    <property type="entry name" value="FIT"/>
    <property type="match status" value="1"/>
</dbReference>
<dbReference type="EMBL" id="JASPKY010000067">
    <property type="protein sequence ID" value="KAK9743622.1"/>
    <property type="molecule type" value="Genomic_DNA"/>
</dbReference>
<keyword evidence="4" id="KW-0256">Endoplasmic reticulum</keyword>
<dbReference type="InterPro" id="IPR046401">
    <property type="entry name" value="FITM1/2"/>
</dbReference>
<name>A0AAW1MC11_POPJA</name>
<dbReference type="PANTHER" id="PTHR23129:SF0">
    <property type="entry name" value="ACYL-COENZYME A DIPHOSPHATASE FITM2"/>
    <property type="match status" value="1"/>
</dbReference>
<feature type="transmembrane region" description="Helical" evidence="8">
    <location>
        <begin position="44"/>
        <end position="63"/>
    </location>
</feature>
<accession>A0AAW1MC11</accession>
<evidence type="ECO:0000256" key="8">
    <source>
        <dbReference type="SAM" id="Phobius"/>
    </source>
</evidence>
<dbReference type="GO" id="GO:0019915">
    <property type="term" value="P:lipid storage"/>
    <property type="evidence" value="ECO:0007669"/>
    <property type="project" value="InterPro"/>
</dbReference>
<comment type="caution">
    <text evidence="9">The sequence shown here is derived from an EMBL/GenBank/DDBJ whole genome shotgun (WGS) entry which is preliminary data.</text>
</comment>
<protein>
    <submittedName>
        <fullName evidence="9">Inositol phospholipid synthesis and fat-storage-inducing TM</fullName>
    </submittedName>
</protein>
<evidence type="ECO:0000256" key="6">
    <source>
        <dbReference type="ARBA" id="ARBA00023098"/>
    </source>
</evidence>
<keyword evidence="6" id="KW-0443">Lipid metabolism</keyword>
<dbReference type="GO" id="GO:0034389">
    <property type="term" value="P:lipid droplet organization"/>
    <property type="evidence" value="ECO:0007669"/>
    <property type="project" value="InterPro"/>
</dbReference>
<dbReference type="AlphaFoldDB" id="A0AAW1MC11"/>
<proteinExistence type="inferred from homology"/>
<comment type="subcellular location">
    <subcellularLocation>
        <location evidence="1">Endoplasmic reticulum membrane</location>
        <topology evidence="1">Multi-pass membrane protein</topology>
    </subcellularLocation>
</comment>
<feature type="transmembrane region" description="Helical" evidence="8">
    <location>
        <begin position="115"/>
        <end position="135"/>
    </location>
</feature>
<dbReference type="Proteomes" id="UP001458880">
    <property type="component" value="Unassembled WGS sequence"/>
</dbReference>
<keyword evidence="5 8" id="KW-1133">Transmembrane helix</keyword>
<evidence type="ECO:0000256" key="3">
    <source>
        <dbReference type="ARBA" id="ARBA00022801"/>
    </source>
</evidence>
<dbReference type="PANTHER" id="PTHR23129">
    <property type="entry name" value="ACYL-COENZYME A DIPHOSPHATASE FITM2"/>
    <property type="match status" value="1"/>
</dbReference>
<evidence type="ECO:0000256" key="1">
    <source>
        <dbReference type="ARBA" id="ARBA00004477"/>
    </source>
</evidence>
<dbReference type="GO" id="GO:0008654">
    <property type="term" value="P:phospholipid biosynthetic process"/>
    <property type="evidence" value="ECO:0007669"/>
    <property type="project" value="TreeGrafter"/>
</dbReference>
<evidence type="ECO:0000256" key="7">
    <source>
        <dbReference type="ARBA" id="ARBA00023136"/>
    </source>
</evidence>
<keyword evidence="3" id="KW-0378">Hydrolase</keyword>
<evidence type="ECO:0000313" key="9">
    <source>
        <dbReference type="EMBL" id="KAK9743622.1"/>
    </source>
</evidence>
<organism evidence="9 10">
    <name type="scientific">Popillia japonica</name>
    <name type="common">Japanese beetle</name>
    <dbReference type="NCBI Taxonomy" id="7064"/>
    <lineage>
        <taxon>Eukaryota</taxon>
        <taxon>Metazoa</taxon>
        <taxon>Ecdysozoa</taxon>
        <taxon>Arthropoda</taxon>
        <taxon>Hexapoda</taxon>
        <taxon>Insecta</taxon>
        <taxon>Pterygota</taxon>
        <taxon>Neoptera</taxon>
        <taxon>Endopterygota</taxon>
        <taxon>Coleoptera</taxon>
        <taxon>Polyphaga</taxon>
        <taxon>Scarabaeiformia</taxon>
        <taxon>Scarabaeidae</taxon>
        <taxon>Rutelinae</taxon>
        <taxon>Popillia</taxon>
    </lineage>
</organism>
<evidence type="ECO:0000313" key="10">
    <source>
        <dbReference type="Proteomes" id="UP001458880"/>
    </source>
</evidence>
<keyword evidence="10" id="KW-1185">Reference proteome</keyword>
<reference evidence="9 10" key="1">
    <citation type="journal article" date="2024" name="BMC Genomics">
        <title>De novo assembly and annotation of Popillia japonica's genome with initial clues to its potential as an invasive pest.</title>
        <authorList>
            <person name="Cucini C."/>
            <person name="Boschi S."/>
            <person name="Funari R."/>
            <person name="Cardaioli E."/>
            <person name="Iannotti N."/>
            <person name="Marturano G."/>
            <person name="Paoli F."/>
            <person name="Bruttini M."/>
            <person name="Carapelli A."/>
            <person name="Frati F."/>
            <person name="Nardi F."/>
        </authorList>
    </citation>
    <scope>NUCLEOTIDE SEQUENCE [LARGE SCALE GENOMIC DNA]</scope>
    <source>
        <strain evidence="9">DMR45628</strain>
    </source>
</reference>
<feature type="transmembrane region" description="Helical" evidence="8">
    <location>
        <begin position="238"/>
        <end position="259"/>
    </location>
</feature>
<keyword evidence="7 8" id="KW-0472">Membrane</keyword>
<dbReference type="GO" id="GO:0005789">
    <property type="term" value="C:endoplasmic reticulum membrane"/>
    <property type="evidence" value="ECO:0007669"/>
    <property type="project" value="UniProtKB-SubCell"/>
</dbReference>
<evidence type="ECO:0000256" key="2">
    <source>
        <dbReference type="ARBA" id="ARBA00022692"/>
    </source>
</evidence>